<name>A0A0E0I4R5_ORYNI</name>
<evidence type="ECO:0000256" key="1">
    <source>
        <dbReference type="SAM" id="MobiDB-lite"/>
    </source>
</evidence>
<dbReference type="HOGENOM" id="CLU_1752670_0_0_1"/>
<sequence length="149" mass="15810">MAADHQHHQPQPSRPAPPAVLQWLDPGRQKRMCFVLRGYRSMSREPERGGEDVVVGTVATTEEVFLGSTLEHGVDVADLDDGLKRLASVAPLLGGRRGLVPLPDQHAAEALTVDRGPPSRRRNEVAGVAATPAWCGAEGGGGSPWRGGP</sequence>
<dbReference type="OMA" id="MAADHQH"/>
<dbReference type="Gramene" id="ONIVA07G23720.1">
    <property type="protein sequence ID" value="ONIVA07G23720.1"/>
    <property type="gene ID" value="ONIVA07G23720"/>
</dbReference>
<evidence type="ECO:0000313" key="3">
    <source>
        <dbReference type="Proteomes" id="UP000006591"/>
    </source>
</evidence>
<accession>A0A0E0I4R5</accession>
<evidence type="ECO:0000313" key="2">
    <source>
        <dbReference type="EnsemblPlants" id="ONIVA07G23720.1"/>
    </source>
</evidence>
<feature type="region of interest" description="Disordered" evidence="1">
    <location>
        <begin position="1"/>
        <end position="20"/>
    </location>
</feature>
<reference evidence="2" key="2">
    <citation type="submission" date="2018-04" db="EMBL/GenBank/DDBJ databases">
        <title>OnivRS2 (Oryza nivara Reference Sequence Version 2).</title>
        <authorList>
            <person name="Zhang J."/>
            <person name="Kudrna D."/>
            <person name="Lee S."/>
            <person name="Talag J."/>
            <person name="Rajasekar S."/>
            <person name="Welchert J."/>
            <person name="Hsing Y.-I."/>
            <person name="Wing R.A."/>
        </authorList>
    </citation>
    <scope>NUCLEOTIDE SEQUENCE [LARGE SCALE GENOMIC DNA]</scope>
    <source>
        <strain evidence="2">SL10</strain>
    </source>
</reference>
<dbReference type="Proteomes" id="UP000006591">
    <property type="component" value="Chromosome 7"/>
</dbReference>
<reference evidence="2" key="1">
    <citation type="submission" date="2015-04" db="UniProtKB">
        <authorList>
            <consortium name="EnsemblPlants"/>
        </authorList>
    </citation>
    <scope>IDENTIFICATION</scope>
    <source>
        <strain evidence="2">SL10</strain>
    </source>
</reference>
<proteinExistence type="predicted"/>
<dbReference type="AlphaFoldDB" id="A0A0E0I4R5"/>
<organism evidence="2">
    <name type="scientific">Oryza nivara</name>
    <name type="common">Indian wild rice</name>
    <name type="synonym">Oryza sativa f. spontanea</name>
    <dbReference type="NCBI Taxonomy" id="4536"/>
    <lineage>
        <taxon>Eukaryota</taxon>
        <taxon>Viridiplantae</taxon>
        <taxon>Streptophyta</taxon>
        <taxon>Embryophyta</taxon>
        <taxon>Tracheophyta</taxon>
        <taxon>Spermatophyta</taxon>
        <taxon>Magnoliopsida</taxon>
        <taxon>Liliopsida</taxon>
        <taxon>Poales</taxon>
        <taxon>Poaceae</taxon>
        <taxon>BOP clade</taxon>
        <taxon>Oryzoideae</taxon>
        <taxon>Oryzeae</taxon>
        <taxon>Oryzinae</taxon>
        <taxon>Oryza</taxon>
    </lineage>
</organism>
<protein>
    <submittedName>
        <fullName evidence="2">Uncharacterized protein</fullName>
    </submittedName>
</protein>
<keyword evidence="3" id="KW-1185">Reference proteome</keyword>
<dbReference type="EnsemblPlants" id="ONIVA07G23720.1">
    <property type="protein sequence ID" value="ONIVA07G23720.1"/>
    <property type="gene ID" value="ONIVA07G23720"/>
</dbReference>